<feature type="non-terminal residue" evidence="1">
    <location>
        <position position="269"/>
    </location>
</feature>
<organism evidence="1 2">
    <name type="scientific">Conidiobolus coronatus (strain ATCC 28846 / CBS 209.66 / NRRL 28638)</name>
    <name type="common">Delacroixia coronata</name>
    <dbReference type="NCBI Taxonomy" id="796925"/>
    <lineage>
        <taxon>Eukaryota</taxon>
        <taxon>Fungi</taxon>
        <taxon>Fungi incertae sedis</taxon>
        <taxon>Zoopagomycota</taxon>
        <taxon>Entomophthoromycotina</taxon>
        <taxon>Entomophthoromycetes</taxon>
        <taxon>Entomophthorales</taxon>
        <taxon>Ancylistaceae</taxon>
        <taxon>Conidiobolus</taxon>
    </lineage>
</organism>
<keyword evidence="1" id="KW-0808">Transferase</keyword>
<accession>A0A137NW37</accession>
<dbReference type="SUPFAM" id="SSF53756">
    <property type="entry name" value="UDP-Glycosyltransferase/glycogen phosphorylase"/>
    <property type="match status" value="1"/>
</dbReference>
<keyword evidence="2" id="KW-1185">Reference proteome</keyword>
<dbReference type="OrthoDB" id="5835829at2759"/>
<dbReference type="Gene3D" id="3.40.50.2000">
    <property type="entry name" value="Glycogen Phosphorylase B"/>
    <property type="match status" value="1"/>
</dbReference>
<gene>
    <name evidence="1" type="ORF">CONCODRAFT_11218</name>
</gene>
<dbReference type="AlphaFoldDB" id="A0A137NW37"/>
<name>A0A137NW37_CONC2</name>
<reference evidence="1 2" key="1">
    <citation type="journal article" date="2015" name="Genome Biol. Evol.">
        <title>Phylogenomic analyses indicate that early fungi evolved digesting cell walls of algal ancestors of land plants.</title>
        <authorList>
            <person name="Chang Y."/>
            <person name="Wang S."/>
            <person name="Sekimoto S."/>
            <person name="Aerts A.L."/>
            <person name="Choi C."/>
            <person name="Clum A."/>
            <person name="LaButti K.M."/>
            <person name="Lindquist E.A."/>
            <person name="Yee Ngan C."/>
            <person name="Ohm R.A."/>
            <person name="Salamov A.A."/>
            <person name="Grigoriev I.V."/>
            <person name="Spatafora J.W."/>
            <person name="Berbee M.L."/>
        </authorList>
    </citation>
    <scope>NUCLEOTIDE SEQUENCE [LARGE SCALE GENOMIC DNA]</scope>
    <source>
        <strain evidence="1 2">NRRL 28638</strain>
    </source>
</reference>
<dbReference type="GO" id="GO:0016740">
    <property type="term" value="F:transferase activity"/>
    <property type="evidence" value="ECO:0007669"/>
    <property type="project" value="UniProtKB-KW"/>
</dbReference>
<dbReference type="Proteomes" id="UP000070444">
    <property type="component" value="Unassembled WGS sequence"/>
</dbReference>
<evidence type="ECO:0000313" key="1">
    <source>
        <dbReference type="EMBL" id="KXN66849.1"/>
    </source>
</evidence>
<evidence type="ECO:0000313" key="2">
    <source>
        <dbReference type="Proteomes" id="UP000070444"/>
    </source>
</evidence>
<proteinExistence type="predicted"/>
<dbReference type="EMBL" id="KQ964684">
    <property type="protein sequence ID" value="KXN66849.1"/>
    <property type="molecule type" value="Genomic_DNA"/>
</dbReference>
<sequence length="269" mass="30215">MKLKFLSYLAIFVSQISSKESILNKEKPLRIGVSITFASRSHIKYLLEILEDVSKRSHHITYLCMNEMSKFGNGYNLTYYSLGDVKMTYNGDSERAPYSGGDSMFTAGKQMREDFASLYKVSFPAYERFYNEEKPDLVICDFMANSCVDSAAKNSIPMVIGYQSLMFTYKSPYLVGTGALEPTTIENHTFLQRVKHALYDPVAQILTALPVIDLLQEEKNIQGIPLTYRIPMLGHMGIGIANSYVGLENPRSIPSHIFPIGPILSENAS</sequence>
<protein>
    <submittedName>
        <fullName evidence="1">Glycosyltransferase family 1 protein</fullName>
    </submittedName>
</protein>